<proteinExistence type="predicted"/>
<name>A0A286G4F5_9PROT</name>
<dbReference type="AlphaFoldDB" id="A0A286G4F5"/>
<evidence type="ECO:0000313" key="4">
    <source>
        <dbReference type="EMBL" id="SOD90437.1"/>
    </source>
</evidence>
<dbReference type="InterPro" id="IPR032789">
    <property type="entry name" value="T2SS-T3SS_pil_N"/>
</dbReference>
<feature type="signal peptide" evidence="2">
    <location>
        <begin position="1"/>
        <end position="21"/>
    </location>
</feature>
<evidence type="ECO:0000313" key="5">
    <source>
        <dbReference type="Proteomes" id="UP000219621"/>
    </source>
</evidence>
<accession>A0A286G4F5</accession>
<dbReference type="OrthoDB" id="9960008at2"/>
<dbReference type="Pfam" id="PF13629">
    <property type="entry name" value="T2SS-T3SS_pil_N"/>
    <property type="match status" value="1"/>
</dbReference>
<feature type="region of interest" description="Disordered" evidence="1">
    <location>
        <begin position="24"/>
        <end position="53"/>
    </location>
</feature>
<sequence>MRYAAGMTAVALLVAALPALAEQKAAPDRGDPFTTPIVPIPDPAPAAPRDPTLEPLPVLEMQVGEMEIVRLGEVPSTTITTFPGIVSVGVEPPDMLFIFAEAPGETQIVVADSQFGELYARTIVVTEKP</sequence>
<evidence type="ECO:0000259" key="3">
    <source>
        <dbReference type="Pfam" id="PF13629"/>
    </source>
</evidence>
<feature type="chain" id="PRO_5012063735" evidence="2">
    <location>
        <begin position="22"/>
        <end position="129"/>
    </location>
</feature>
<dbReference type="Proteomes" id="UP000219621">
    <property type="component" value="Unassembled WGS sequence"/>
</dbReference>
<gene>
    <name evidence="4" type="ORF">SAMN05421508_101542</name>
</gene>
<evidence type="ECO:0000256" key="2">
    <source>
        <dbReference type="SAM" id="SignalP"/>
    </source>
</evidence>
<keyword evidence="5" id="KW-1185">Reference proteome</keyword>
<dbReference type="RefSeq" id="WP_097277423.1">
    <property type="nucleotide sequence ID" value="NZ_OCNJ01000001.1"/>
</dbReference>
<evidence type="ECO:0000256" key="1">
    <source>
        <dbReference type="SAM" id="MobiDB-lite"/>
    </source>
</evidence>
<feature type="compositionally biased region" description="Pro residues" evidence="1">
    <location>
        <begin position="38"/>
        <end position="48"/>
    </location>
</feature>
<dbReference type="EMBL" id="OCNJ01000001">
    <property type="protein sequence ID" value="SOD90437.1"/>
    <property type="molecule type" value="Genomic_DNA"/>
</dbReference>
<protein>
    <submittedName>
        <fullName evidence="4">Pilus formation protein N terminal region</fullName>
    </submittedName>
</protein>
<organism evidence="4 5">
    <name type="scientific">Caenispirillum bisanense</name>
    <dbReference type="NCBI Taxonomy" id="414052"/>
    <lineage>
        <taxon>Bacteria</taxon>
        <taxon>Pseudomonadati</taxon>
        <taxon>Pseudomonadota</taxon>
        <taxon>Alphaproteobacteria</taxon>
        <taxon>Rhodospirillales</taxon>
        <taxon>Novispirillaceae</taxon>
        <taxon>Caenispirillum</taxon>
    </lineage>
</organism>
<reference evidence="4 5" key="1">
    <citation type="submission" date="2017-09" db="EMBL/GenBank/DDBJ databases">
        <authorList>
            <person name="Ehlers B."/>
            <person name="Leendertz F.H."/>
        </authorList>
    </citation>
    <scope>NUCLEOTIDE SEQUENCE [LARGE SCALE GENOMIC DNA]</scope>
    <source>
        <strain evidence="4 5">USBA 140</strain>
    </source>
</reference>
<keyword evidence="2" id="KW-0732">Signal</keyword>
<feature type="domain" description="Pilus formation protein N-terminal" evidence="3">
    <location>
        <begin position="58"/>
        <end position="126"/>
    </location>
</feature>